<protein>
    <submittedName>
        <fullName evidence="3">Uncharacterized protein</fullName>
    </submittedName>
</protein>
<keyword evidence="1" id="KW-0175">Coiled coil</keyword>
<dbReference type="PANTHER" id="PTHR32254:SF6">
    <property type="entry name" value="DUF1068 DOMAIN-CONTAINING PROTEIN"/>
    <property type="match status" value="1"/>
</dbReference>
<evidence type="ECO:0000256" key="1">
    <source>
        <dbReference type="SAM" id="Coils"/>
    </source>
</evidence>
<keyword evidence="4" id="KW-1185">Reference proteome</keyword>
<reference evidence="3" key="1">
    <citation type="submission" date="2024-02" db="EMBL/GenBank/DDBJ databases">
        <authorList>
            <consortium name="ELIXIR-Norway"/>
            <consortium name="Elixir Norway"/>
        </authorList>
    </citation>
    <scope>NUCLEOTIDE SEQUENCE</scope>
</reference>
<keyword evidence="2" id="KW-0812">Transmembrane</keyword>
<sequence length="182" mass="20173">MARQQTFSLRFFIVMLALGGLSLYMLAPVFWRFISAGAVGSAGGYSHQNPCPPCHCDCTSDLAVLSTSISDCLNDEPDKQEEVDKEMLHLLSEELKLQQTVSSEKQQHAELAFLDARRIASLYQKEAEKCNMGMETSEEAREKAEAELLGAQKQTALWERRALSMGWKDGSGSGKSSQHPLE</sequence>
<keyword evidence="2" id="KW-1133">Transmembrane helix</keyword>
<dbReference type="Pfam" id="PF06364">
    <property type="entry name" value="DUF1068"/>
    <property type="match status" value="1"/>
</dbReference>
<dbReference type="Proteomes" id="UP001497512">
    <property type="component" value="Chromosome 15"/>
</dbReference>
<accession>A0ABP0TUJ8</accession>
<dbReference type="EMBL" id="OZ019907">
    <property type="protein sequence ID" value="CAK9205264.1"/>
    <property type="molecule type" value="Genomic_DNA"/>
</dbReference>
<keyword evidence="2" id="KW-0472">Membrane</keyword>
<feature type="coiled-coil region" evidence="1">
    <location>
        <begin position="134"/>
        <end position="161"/>
    </location>
</feature>
<name>A0ABP0TUJ8_9BRYO</name>
<evidence type="ECO:0000313" key="3">
    <source>
        <dbReference type="EMBL" id="CAK9205264.1"/>
    </source>
</evidence>
<organism evidence="3 4">
    <name type="scientific">Sphagnum troendelagicum</name>
    <dbReference type="NCBI Taxonomy" id="128251"/>
    <lineage>
        <taxon>Eukaryota</taxon>
        <taxon>Viridiplantae</taxon>
        <taxon>Streptophyta</taxon>
        <taxon>Embryophyta</taxon>
        <taxon>Bryophyta</taxon>
        <taxon>Sphagnophytina</taxon>
        <taxon>Sphagnopsida</taxon>
        <taxon>Sphagnales</taxon>
        <taxon>Sphagnaceae</taxon>
        <taxon>Sphagnum</taxon>
    </lineage>
</organism>
<feature type="transmembrane region" description="Helical" evidence="2">
    <location>
        <begin position="12"/>
        <end position="31"/>
    </location>
</feature>
<evidence type="ECO:0000313" key="4">
    <source>
        <dbReference type="Proteomes" id="UP001497512"/>
    </source>
</evidence>
<proteinExistence type="predicted"/>
<dbReference type="InterPro" id="IPR010471">
    <property type="entry name" value="DUF1068"/>
</dbReference>
<evidence type="ECO:0000256" key="2">
    <source>
        <dbReference type="SAM" id="Phobius"/>
    </source>
</evidence>
<gene>
    <name evidence="3" type="ORF">CSSPTR1EN2_LOCUS7761</name>
</gene>
<dbReference type="PANTHER" id="PTHR32254">
    <property type="entry name" value="EXPRESSED PROTEIN"/>
    <property type="match status" value="1"/>
</dbReference>